<keyword evidence="1" id="KW-0472">Membrane</keyword>
<comment type="caution">
    <text evidence="2">The sequence shown here is derived from an EMBL/GenBank/DDBJ whole genome shotgun (WGS) entry which is preliminary data.</text>
</comment>
<keyword evidence="1" id="KW-1133">Transmembrane helix</keyword>
<reference evidence="3" key="1">
    <citation type="journal article" date="2019" name="Int. J. Syst. Evol. Microbiol.">
        <title>The Global Catalogue of Microorganisms (GCM) 10K type strain sequencing project: providing services to taxonomists for standard genome sequencing and annotation.</title>
        <authorList>
            <consortium name="The Broad Institute Genomics Platform"/>
            <consortium name="The Broad Institute Genome Sequencing Center for Infectious Disease"/>
            <person name="Wu L."/>
            <person name="Ma J."/>
        </authorList>
    </citation>
    <scope>NUCLEOTIDE SEQUENCE [LARGE SCALE GENOMIC DNA]</scope>
    <source>
        <strain evidence="3">CCUG 53519</strain>
    </source>
</reference>
<evidence type="ECO:0000313" key="3">
    <source>
        <dbReference type="Proteomes" id="UP001597169"/>
    </source>
</evidence>
<organism evidence="2 3">
    <name type="scientific">Paenibacillus provencensis</name>
    <dbReference type="NCBI Taxonomy" id="441151"/>
    <lineage>
        <taxon>Bacteria</taxon>
        <taxon>Bacillati</taxon>
        <taxon>Bacillota</taxon>
        <taxon>Bacilli</taxon>
        <taxon>Bacillales</taxon>
        <taxon>Paenibacillaceae</taxon>
        <taxon>Paenibacillus</taxon>
    </lineage>
</organism>
<accession>A0ABW3PZB3</accession>
<protein>
    <recommendedName>
        <fullName evidence="4">MFS transporter</fullName>
    </recommendedName>
</protein>
<dbReference type="RefSeq" id="WP_251584698.1">
    <property type="nucleotide sequence ID" value="NZ_JBHTKX010000010.1"/>
</dbReference>
<gene>
    <name evidence="2" type="ORF">ACFQ3J_25305</name>
</gene>
<keyword evidence="1" id="KW-0812">Transmembrane</keyword>
<evidence type="ECO:0000256" key="1">
    <source>
        <dbReference type="SAM" id="Phobius"/>
    </source>
</evidence>
<evidence type="ECO:0000313" key="2">
    <source>
        <dbReference type="EMBL" id="MFD1131440.1"/>
    </source>
</evidence>
<name>A0ABW3PZB3_9BACL</name>
<dbReference type="EMBL" id="JBHTKX010000010">
    <property type="protein sequence ID" value="MFD1131440.1"/>
    <property type="molecule type" value="Genomic_DNA"/>
</dbReference>
<dbReference type="Proteomes" id="UP001597169">
    <property type="component" value="Unassembled WGS sequence"/>
</dbReference>
<evidence type="ECO:0008006" key="4">
    <source>
        <dbReference type="Google" id="ProtNLM"/>
    </source>
</evidence>
<feature type="transmembrane region" description="Helical" evidence="1">
    <location>
        <begin position="16"/>
        <end position="39"/>
    </location>
</feature>
<sequence length="78" mass="8404">MDIRFKTTAGSFATPILFWCSLVVVSAVNITIPLIPLFAETFTVFSSQAAWVGSAFSFALQAEDYSSVCYLIGLGVKS</sequence>
<proteinExistence type="predicted"/>
<keyword evidence="3" id="KW-1185">Reference proteome</keyword>